<comment type="similarity">
    <text evidence="6">Belongs to the UvrC family.</text>
</comment>
<dbReference type="InterPro" id="IPR001943">
    <property type="entry name" value="UVR_dom"/>
</dbReference>
<dbReference type="NCBIfam" id="NF001824">
    <property type="entry name" value="PRK00558.1-5"/>
    <property type="match status" value="1"/>
</dbReference>
<keyword evidence="7" id="KW-0175">Coiled coil</keyword>
<dbReference type="Proteomes" id="UP001595839">
    <property type="component" value="Unassembled WGS sequence"/>
</dbReference>
<evidence type="ECO:0000256" key="7">
    <source>
        <dbReference type="SAM" id="Coils"/>
    </source>
</evidence>
<evidence type="ECO:0000256" key="4">
    <source>
        <dbReference type="ARBA" id="ARBA00022881"/>
    </source>
</evidence>
<keyword evidence="2 6" id="KW-0227">DNA damage</keyword>
<feature type="region of interest" description="Disordered" evidence="8">
    <location>
        <begin position="638"/>
        <end position="679"/>
    </location>
</feature>
<dbReference type="PANTHER" id="PTHR30562">
    <property type="entry name" value="UVRC/OXIDOREDUCTASE"/>
    <property type="match status" value="1"/>
</dbReference>
<name>A0ABV9AI16_9ACTN</name>
<comment type="caution">
    <text evidence="12">The sequence shown here is derived from an EMBL/GenBank/DDBJ whole genome shotgun (WGS) entry which is preliminary data.</text>
</comment>
<dbReference type="GO" id="GO:0016787">
    <property type="term" value="F:hydrolase activity"/>
    <property type="evidence" value="ECO:0007669"/>
    <property type="project" value="UniProtKB-KW"/>
</dbReference>
<evidence type="ECO:0000313" key="12">
    <source>
        <dbReference type="EMBL" id="MFC4499249.1"/>
    </source>
</evidence>
<evidence type="ECO:0000259" key="11">
    <source>
        <dbReference type="PROSITE" id="PS50165"/>
    </source>
</evidence>
<dbReference type="InterPro" id="IPR001162">
    <property type="entry name" value="UvrC_RNase_H_dom"/>
</dbReference>
<keyword evidence="12" id="KW-0378">Hydrolase</keyword>
<dbReference type="Gene3D" id="3.40.1440.10">
    <property type="entry name" value="GIY-YIG endonuclease"/>
    <property type="match status" value="1"/>
</dbReference>
<dbReference type="SMART" id="SM00278">
    <property type="entry name" value="HhH1"/>
    <property type="match status" value="2"/>
</dbReference>
<dbReference type="HAMAP" id="MF_00203">
    <property type="entry name" value="UvrC"/>
    <property type="match status" value="1"/>
</dbReference>
<dbReference type="SMART" id="SM00465">
    <property type="entry name" value="GIYc"/>
    <property type="match status" value="1"/>
</dbReference>
<evidence type="ECO:0000259" key="9">
    <source>
        <dbReference type="PROSITE" id="PS50151"/>
    </source>
</evidence>
<protein>
    <recommendedName>
        <fullName evidence="6">UvrABC system protein C</fullName>
        <shortName evidence="6">Protein UvrC</shortName>
    </recommendedName>
    <alternativeName>
        <fullName evidence="6">Excinuclease ABC subunit C</fullName>
    </alternativeName>
</protein>
<dbReference type="InterPro" id="IPR038476">
    <property type="entry name" value="UvrC_RNase_H_dom_sf"/>
</dbReference>
<organism evidence="12 13">
    <name type="scientific">Streptomyces vulcanius</name>
    <dbReference type="NCBI Taxonomy" id="1441876"/>
    <lineage>
        <taxon>Bacteria</taxon>
        <taxon>Bacillati</taxon>
        <taxon>Actinomycetota</taxon>
        <taxon>Actinomycetes</taxon>
        <taxon>Kitasatosporales</taxon>
        <taxon>Streptomycetaceae</taxon>
        <taxon>Streptomyces</taxon>
    </lineage>
</organism>
<gene>
    <name evidence="6 12" type="primary">uvrC</name>
    <name evidence="12" type="ORF">ACFPIH_06875</name>
</gene>
<evidence type="ECO:0000256" key="6">
    <source>
        <dbReference type="HAMAP-Rule" id="MF_00203"/>
    </source>
</evidence>
<dbReference type="SUPFAM" id="SSF46600">
    <property type="entry name" value="C-terminal UvrC-binding domain of UvrB"/>
    <property type="match status" value="1"/>
</dbReference>
<dbReference type="InterPro" id="IPR003583">
    <property type="entry name" value="Hlx-hairpin-Hlx_DNA-bd_motif"/>
</dbReference>
<keyword evidence="6" id="KW-0742">SOS response</keyword>
<sequence>MADPSSYRPKPGQIPDSPGVYRFRDEHRRVIYVGKAKSLRQRLANYFQDLAGMHPRTRTMVTTAASVEWTVVSTEVEALQLEYSWIKEYDPRFNVKYRDDKSYPYLAVTMNEEFPRVQVMRGHKKKGVRYFGPYAHAWAIRDTVDLLLRVFPVRTCSAGVFKNASRTGRPCLLGYIGKCSAPCVGRISPEDHYELADEFCDFMTGRTGTYLRRLEKQMGEAAEELEYERAARLRDDIEALKKAMEKNAVVLADATDADLIAVAEDELEAAVQIFHVRGGRVRGQRGWVTDKVEEITTGALVEHALQQLYGEETGDAVPKEVLVPALPDPVEPVQEWLTGRRGAGVSLRIPQRGDKRALMETVERNAQQALVLHKTRRASDLATRSRALEEIADALALDSAPLRIECYDISHLQGDDVVASMVVFEDGLVRKSEYRRFQIKSFEGQDDVRSMHEVITRRFRRYLAEKERTGEWADEESGELKDDDGRPKRFAYPPQLVVVDGGQPQVAAARRALDELGIDDIAVCGLAKRLEEVWLPHEDDPVVLPRTSEGLYLLQRVRDEAHRFAITYQRTKRAKRFRAGPLDDVPGLGETRKQALIKHFGSVKKLRAATVDQICEVPGIGRKTAETIAATLARAARPAPSVNTATGEIIEDEEPDTTADSPGDPVTAGAPEERRGQET</sequence>
<keyword evidence="1 6" id="KW-0963">Cytoplasm</keyword>
<dbReference type="Gene3D" id="3.30.420.340">
    <property type="entry name" value="UvrC, RNAse H endonuclease domain"/>
    <property type="match status" value="1"/>
</dbReference>
<keyword evidence="13" id="KW-1185">Reference proteome</keyword>
<dbReference type="SUPFAM" id="SSF47781">
    <property type="entry name" value="RuvA domain 2-like"/>
    <property type="match status" value="1"/>
</dbReference>
<dbReference type="NCBIfam" id="TIGR00194">
    <property type="entry name" value="uvrC"/>
    <property type="match status" value="1"/>
</dbReference>
<dbReference type="Pfam" id="PF22920">
    <property type="entry name" value="UvrC_RNaseH"/>
    <property type="match status" value="1"/>
</dbReference>
<dbReference type="Pfam" id="PF14520">
    <property type="entry name" value="HHH_5"/>
    <property type="match status" value="1"/>
</dbReference>
<feature type="coiled-coil region" evidence="7">
    <location>
        <begin position="211"/>
        <end position="247"/>
    </location>
</feature>
<dbReference type="PROSITE" id="PS50165">
    <property type="entry name" value="UVRC"/>
    <property type="match status" value="1"/>
</dbReference>
<evidence type="ECO:0000259" key="10">
    <source>
        <dbReference type="PROSITE" id="PS50164"/>
    </source>
</evidence>
<dbReference type="InterPro" id="IPR004791">
    <property type="entry name" value="UvrC"/>
</dbReference>
<keyword evidence="4 6" id="KW-0267">Excision nuclease</keyword>
<evidence type="ECO:0000256" key="2">
    <source>
        <dbReference type="ARBA" id="ARBA00022763"/>
    </source>
</evidence>
<dbReference type="EMBL" id="JBHSFK010000003">
    <property type="protein sequence ID" value="MFC4499249.1"/>
    <property type="molecule type" value="Genomic_DNA"/>
</dbReference>
<dbReference type="CDD" id="cd10434">
    <property type="entry name" value="GIY-YIG_UvrC_Cho"/>
    <property type="match status" value="1"/>
</dbReference>
<dbReference type="InterPro" id="IPR010994">
    <property type="entry name" value="RuvA_2-like"/>
</dbReference>
<keyword evidence="5 6" id="KW-0234">DNA repair</keyword>
<dbReference type="InterPro" id="IPR047296">
    <property type="entry name" value="GIY-YIG_UvrC_Cho"/>
</dbReference>
<feature type="domain" description="UvrC family homology region profile" evidence="11">
    <location>
        <begin position="259"/>
        <end position="513"/>
    </location>
</feature>
<proteinExistence type="inferred from homology"/>
<dbReference type="Pfam" id="PF08459">
    <property type="entry name" value="UvrC_RNaseH_dom"/>
    <property type="match status" value="1"/>
</dbReference>
<dbReference type="PROSITE" id="PS50151">
    <property type="entry name" value="UVR"/>
    <property type="match status" value="1"/>
</dbReference>
<feature type="domain" description="GIY-YIG" evidence="10">
    <location>
        <begin position="16"/>
        <end position="95"/>
    </location>
</feature>
<dbReference type="PROSITE" id="PS50164">
    <property type="entry name" value="GIY_YIG"/>
    <property type="match status" value="1"/>
</dbReference>
<evidence type="ECO:0000256" key="5">
    <source>
        <dbReference type="ARBA" id="ARBA00023204"/>
    </source>
</evidence>
<dbReference type="RefSeq" id="WP_381182277.1">
    <property type="nucleotide sequence ID" value="NZ_JBHSFK010000003.1"/>
</dbReference>
<dbReference type="InterPro" id="IPR050066">
    <property type="entry name" value="UvrABC_protein_C"/>
</dbReference>
<evidence type="ECO:0000256" key="3">
    <source>
        <dbReference type="ARBA" id="ARBA00022769"/>
    </source>
</evidence>
<evidence type="ECO:0000256" key="8">
    <source>
        <dbReference type="SAM" id="MobiDB-lite"/>
    </source>
</evidence>
<dbReference type="SUPFAM" id="SSF82771">
    <property type="entry name" value="GIY-YIG endonuclease"/>
    <property type="match status" value="1"/>
</dbReference>
<keyword evidence="3 6" id="KW-0228">DNA excision</keyword>
<feature type="domain" description="UVR" evidence="9">
    <location>
        <begin position="208"/>
        <end position="243"/>
    </location>
</feature>
<dbReference type="InterPro" id="IPR000305">
    <property type="entry name" value="GIY-YIG_endonuc"/>
</dbReference>
<dbReference type="InterPro" id="IPR036876">
    <property type="entry name" value="UVR_dom_sf"/>
</dbReference>
<comment type="function">
    <text evidence="6">The UvrABC repair system catalyzes the recognition and processing of DNA lesions. UvrC both incises the 5' and 3' sides of the lesion. The N-terminal half is responsible for the 3' incision and the C-terminal half is responsible for the 5' incision.</text>
</comment>
<dbReference type="Gene3D" id="1.10.150.20">
    <property type="entry name" value="5' to 3' exonuclease, C-terminal subdomain"/>
    <property type="match status" value="1"/>
</dbReference>
<comment type="subunit">
    <text evidence="6">Interacts with UvrB in an incision complex.</text>
</comment>
<accession>A0ABV9AI16</accession>
<evidence type="ECO:0000256" key="1">
    <source>
        <dbReference type="ARBA" id="ARBA00022490"/>
    </source>
</evidence>
<reference evidence="13" key="1">
    <citation type="journal article" date="2019" name="Int. J. Syst. Evol. Microbiol.">
        <title>The Global Catalogue of Microorganisms (GCM) 10K type strain sequencing project: providing services to taxonomists for standard genome sequencing and annotation.</title>
        <authorList>
            <consortium name="The Broad Institute Genomics Platform"/>
            <consortium name="The Broad Institute Genome Sequencing Center for Infectious Disease"/>
            <person name="Wu L."/>
            <person name="Ma J."/>
        </authorList>
    </citation>
    <scope>NUCLEOTIDE SEQUENCE [LARGE SCALE GENOMIC DNA]</scope>
    <source>
        <strain evidence="13">CGMCC 4.7177</strain>
    </source>
</reference>
<dbReference type="PANTHER" id="PTHR30562:SF1">
    <property type="entry name" value="UVRABC SYSTEM PROTEIN C"/>
    <property type="match status" value="1"/>
</dbReference>
<dbReference type="Pfam" id="PF02151">
    <property type="entry name" value="UVR"/>
    <property type="match status" value="1"/>
</dbReference>
<evidence type="ECO:0000313" key="13">
    <source>
        <dbReference type="Proteomes" id="UP001595839"/>
    </source>
</evidence>
<dbReference type="Gene3D" id="4.10.860.10">
    <property type="entry name" value="UVR domain"/>
    <property type="match status" value="1"/>
</dbReference>
<dbReference type="Pfam" id="PF01541">
    <property type="entry name" value="GIY-YIG"/>
    <property type="match status" value="1"/>
</dbReference>
<comment type="subcellular location">
    <subcellularLocation>
        <location evidence="6">Cytoplasm</location>
    </subcellularLocation>
</comment>
<dbReference type="InterPro" id="IPR035901">
    <property type="entry name" value="GIY-YIG_endonuc_sf"/>
</dbReference>